<evidence type="ECO:0000313" key="2">
    <source>
        <dbReference type="Proteomes" id="UP000288216"/>
    </source>
</evidence>
<comment type="caution">
    <text evidence="1">The sequence shown here is derived from an EMBL/GenBank/DDBJ whole genome shotgun (WGS) entry which is preliminary data.</text>
</comment>
<dbReference type="Proteomes" id="UP000288216">
    <property type="component" value="Unassembled WGS sequence"/>
</dbReference>
<protein>
    <submittedName>
        <fullName evidence="1">Uncharacterized protein</fullName>
    </submittedName>
</protein>
<name>A0A401PW48_SCYTO</name>
<dbReference type="AlphaFoldDB" id="A0A401PW48"/>
<evidence type="ECO:0000313" key="1">
    <source>
        <dbReference type="EMBL" id="GCB77351.1"/>
    </source>
</evidence>
<sequence>MYDLVTIDDLLAKHGQVRCRKHLHLQHEEPKQMQSSEPTVVGVAQKSIKLPRPTREPGKRKGCDYYSLSPFPETQWRLPLTSNLQFIVPAVNTRCVAEEKEGNMFGTGHA</sequence>
<dbReference type="EMBL" id="BFAA01014165">
    <property type="protein sequence ID" value="GCB77351.1"/>
    <property type="molecule type" value="Genomic_DNA"/>
</dbReference>
<organism evidence="1 2">
    <name type="scientific">Scyliorhinus torazame</name>
    <name type="common">Cloudy catshark</name>
    <name type="synonym">Catulus torazame</name>
    <dbReference type="NCBI Taxonomy" id="75743"/>
    <lineage>
        <taxon>Eukaryota</taxon>
        <taxon>Metazoa</taxon>
        <taxon>Chordata</taxon>
        <taxon>Craniata</taxon>
        <taxon>Vertebrata</taxon>
        <taxon>Chondrichthyes</taxon>
        <taxon>Elasmobranchii</taxon>
        <taxon>Galeomorphii</taxon>
        <taxon>Galeoidea</taxon>
        <taxon>Carcharhiniformes</taxon>
        <taxon>Scyliorhinidae</taxon>
        <taxon>Scyliorhinus</taxon>
    </lineage>
</organism>
<reference evidence="1 2" key="1">
    <citation type="journal article" date="2018" name="Nat. Ecol. Evol.">
        <title>Shark genomes provide insights into elasmobranch evolution and the origin of vertebrates.</title>
        <authorList>
            <person name="Hara Y"/>
            <person name="Yamaguchi K"/>
            <person name="Onimaru K"/>
            <person name="Kadota M"/>
            <person name="Koyanagi M"/>
            <person name="Keeley SD"/>
            <person name="Tatsumi K"/>
            <person name="Tanaka K"/>
            <person name="Motone F"/>
            <person name="Kageyama Y"/>
            <person name="Nozu R"/>
            <person name="Adachi N"/>
            <person name="Nishimura O"/>
            <person name="Nakagawa R"/>
            <person name="Tanegashima C"/>
            <person name="Kiyatake I"/>
            <person name="Matsumoto R"/>
            <person name="Murakumo K"/>
            <person name="Nishida K"/>
            <person name="Terakita A"/>
            <person name="Kuratani S"/>
            <person name="Sato K"/>
            <person name="Hyodo S Kuraku.S."/>
        </authorList>
    </citation>
    <scope>NUCLEOTIDE SEQUENCE [LARGE SCALE GENOMIC DNA]</scope>
</reference>
<proteinExistence type="predicted"/>
<keyword evidence="2" id="KW-1185">Reference proteome</keyword>
<gene>
    <name evidence="1" type="ORF">scyTo_0019271</name>
</gene>
<accession>A0A401PW48</accession>